<keyword evidence="3" id="KW-1185">Reference proteome</keyword>
<dbReference type="STRING" id="1081108.A0A167W230"/>
<sequence length="299" mass="34042">MDSKQKHCPLADAEELPPGPGPKLQRFKHYASRIGWLARLDEDPPGCSNESSEAYVFKVMINTELYALKVFYNAEDDKYFWDPYVANDPVSRTDRKRQAELHLDPFYAECRAYGQINTAMKQGHIQRDIAVPCFGFMFLDDSYRKVLDDYGVDLKESCLDGDSSPVSYRGPEPRESNSERPIRCTVKKLASAEHGITQTTIHTIRKDIQQLNLLKVYNHNVRIHNFCGGKLASFTWSRTEPHCFITADNADLSSQLRNGDLAMLEDVVDGIGLLVTWRTTGNTAYRGKLRRRSQNDAVK</sequence>
<dbReference type="AlphaFoldDB" id="A0A167W230"/>
<evidence type="ECO:0000313" key="3">
    <source>
        <dbReference type="Proteomes" id="UP000076881"/>
    </source>
</evidence>
<reference evidence="2 3" key="1">
    <citation type="journal article" date="2016" name="Genome Biol. Evol.">
        <title>Divergent and convergent evolution of fungal pathogenicity.</title>
        <authorList>
            <person name="Shang Y."/>
            <person name="Xiao G."/>
            <person name="Zheng P."/>
            <person name="Cen K."/>
            <person name="Zhan S."/>
            <person name="Wang C."/>
        </authorList>
    </citation>
    <scope>NUCLEOTIDE SEQUENCE [LARGE SCALE GENOMIC DNA]</scope>
    <source>
        <strain evidence="2 3">RCEF 1005</strain>
    </source>
</reference>
<dbReference type="Proteomes" id="UP000076881">
    <property type="component" value="Unassembled WGS sequence"/>
</dbReference>
<dbReference type="OrthoDB" id="3432781at2759"/>
<organism evidence="2 3">
    <name type="scientific">Akanthomyces lecanii RCEF 1005</name>
    <dbReference type="NCBI Taxonomy" id="1081108"/>
    <lineage>
        <taxon>Eukaryota</taxon>
        <taxon>Fungi</taxon>
        <taxon>Dikarya</taxon>
        <taxon>Ascomycota</taxon>
        <taxon>Pezizomycotina</taxon>
        <taxon>Sordariomycetes</taxon>
        <taxon>Hypocreomycetidae</taxon>
        <taxon>Hypocreales</taxon>
        <taxon>Cordycipitaceae</taxon>
        <taxon>Akanthomyces</taxon>
        <taxon>Cordyceps confragosa</taxon>
    </lineage>
</organism>
<feature type="region of interest" description="Disordered" evidence="1">
    <location>
        <begin position="161"/>
        <end position="180"/>
    </location>
</feature>
<accession>A0A167W230</accession>
<evidence type="ECO:0000313" key="2">
    <source>
        <dbReference type="EMBL" id="OAA63239.1"/>
    </source>
</evidence>
<feature type="compositionally biased region" description="Basic and acidic residues" evidence="1">
    <location>
        <begin position="171"/>
        <end position="180"/>
    </location>
</feature>
<name>A0A167W230_CORDF</name>
<gene>
    <name evidence="2" type="ORF">LEL_10704</name>
</gene>
<proteinExistence type="predicted"/>
<dbReference type="Pfam" id="PF13095">
    <property type="entry name" value="FTA2"/>
    <property type="match status" value="1"/>
</dbReference>
<feature type="region of interest" description="Disordered" evidence="1">
    <location>
        <begin position="1"/>
        <end position="22"/>
    </location>
</feature>
<dbReference type="EMBL" id="AZHF01000016">
    <property type="protein sequence ID" value="OAA63239.1"/>
    <property type="molecule type" value="Genomic_DNA"/>
</dbReference>
<protein>
    <submittedName>
        <fullName evidence="2">Uncharacterized protein</fullName>
    </submittedName>
</protein>
<evidence type="ECO:0000256" key="1">
    <source>
        <dbReference type="SAM" id="MobiDB-lite"/>
    </source>
</evidence>
<comment type="caution">
    <text evidence="2">The sequence shown here is derived from an EMBL/GenBank/DDBJ whole genome shotgun (WGS) entry which is preliminary data.</text>
</comment>
<dbReference type="InterPro" id="IPR025213">
    <property type="entry name" value="Sim4_Fta2"/>
</dbReference>